<dbReference type="Pfam" id="PF01408">
    <property type="entry name" value="GFO_IDH_MocA"/>
    <property type="match status" value="1"/>
</dbReference>
<dbReference type="InterPro" id="IPR000683">
    <property type="entry name" value="Gfo/Idh/MocA-like_OxRdtase_N"/>
</dbReference>
<dbReference type="InterPro" id="IPR036291">
    <property type="entry name" value="NAD(P)-bd_dom_sf"/>
</dbReference>
<gene>
    <name evidence="9" type="ORF">BX611_0192</name>
</gene>
<keyword evidence="3" id="KW-0378">Hydrolase</keyword>
<evidence type="ECO:0000256" key="1">
    <source>
        <dbReference type="ARBA" id="ARBA00001911"/>
    </source>
</evidence>
<evidence type="ECO:0000256" key="3">
    <source>
        <dbReference type="ARBA" id="ARBA00022801"/>
    </source>
</evidence>
<comment type="caution">
    <text evidence="9">The sequence shown here is derived from an EMBL/GenBank/DDBJ whole genome shotgun (WGS) entry which is preliminary data.</text>
</comment>
<dbReference type="Gene3D" id="3.30.360.10">
    <property type="entry name" value="Dihydrodipicolinate Reductase, domain 2"/>
    <property type="match status" value="1"/>
</dbReference>
<reference evidence="9 10" key="1">
    <citation type="submission" date="2018-08" db="EMBL/GenBank/DDBJ databases">
        <title>Genomic Encyclopedia of Type Strains, Phase III (KMG-III): the genomes of soil and plant-associated and newly described type strains.</title>
        <authorList>
            <person name="Whitman W."/>
        </authorList>
    </citation>
    <scope>NUCLEOTIDE SEQUENCE [LARGE SCALE GENOMIC DNA]</scope>
    <source>
        <strain evidence="9 10">325-5</strain>
    </source>
</reference>
<dbReference type="PANTHER" id="PTHR43818:SF1">
    <property type="entry name" value="GLYCOSYL HYDROLASE FAMILY 109 PROTEIN"/>
    <property type="match status" value="1"/>
</dbReference>
<dbReference type="GO" id="GO:0016798">
    <property type="term" value="F:hydrolase activity, acting on glycosyl bonds"/>
    <property type="evidence" value="ECO:0007669"/>
    <property type="project" value="UniProtKB-KW"/>
</dbReference>
<keyword evidence="5" id="KW-0326">Glycosidase</keyword>
<evidence type="ECO:0000313" key="10">
    <source>
        <dbReference type="Proteomes" id="UP000256429"/>
    </source>
</evidence>
<keyword evidence="10" id="KW-1185">Reference proteome</keyword>
<dbReference type="GO" id="GO:0000166">
    <property type="term" value="F:nucleotide binding"/>
    <property type="evidence" value="ECO:0007669"/>
    <property type="project" value="InterPro"/>
</dbReference>
<feature type="domain" description="Gfo/Idh/MocA-like oxidoreductase N-terminal" evidence="7">
    <location>
        <begin position="65"/>
        <end position="194"/>
    </location>
</feature>
<evidence type="ECO:0000256" key="2">
    <source>
        <dbReference type="ARBA" id="ARBA00009329"/>
    </source>
</evidence>
<sequence>MMNRKDFLNLSTRAALFFGLAPAVACTNSKNSSVEDETQQKIKQLLGRTATGSAFGLSAPKIDKVRVGLIGAGNRGNTLIQMFDWLIQNNYAEIIAISDLKQQKVEKLNVHLKTVQPNGADLYFGNPEEWKKVAERDDIDLLIIATPWEMHTPMALYGMEQGKHVASEVPISYTLEDCWKIIDTAERTQKHCMMMENCCFNGEELWILNMIKQGVFGNLTHAEGAYIHDLRMHMLHETYYEDQWRLKHHANRNGNFYTTHGLGPVSQYMDIGRGDTYDFLTSMSSLEQSLSEAAKQKNNPIQEFKCGDMNTTLIKTKLGKTIMLQFDVHTGRPYNRLNTVTGTKAVHMGYPSRLYVGHEELQWGHKWLETAEYKEYRDKYDHPLWQKLRTQISENAVGHGGMDFVMIYRLIRCLNEGKPLDINVYDSILWSAVTPLSELSVAQGSAPIKVPDFTGGTWKEKKPTEMLRDI</sequence>
<keyword evidence="6" id="KW-0732">Signal</keyword>
<protein>
    <submittedName>
        <fullName evidence="9">Putative dehydrogenase</fullName>
    </submittedName>
</protein>
<evidence type="ECO:0000256" key="6">
    <source>
        <dbReference type="SAM" id="SignalP"/>
    </source>
</evidence>
<comment type="cofactor">
    <cofactor evidence="1">
        <name>NAD(+)</name>
        <dbReference type="ChEBI" id="CHEBI:57540"/>
    </cofactor>
</comment>
<name>A0A3D9RSU4_9FLAO</name>
<evidence type="ECO:0000313" key="9">
    <source>
        <dbReference type="EMBL" id="REE82917.1"/>
    </source>
</evidence>
<feature type="chain" id="PRO_5017695029" evidence="6">
    <location>
        <begin position="26"/>
        <end position="470"/>
    </location>
</feature>
<dbReference type="SUPFAM" id="SSF51735">
    <property type="entry name" value="NAD(P)-binding Rossmann-fold domains"/>
    <property type="match status" value="1"/>
</dbReference>
<feature type="signal peptide" evidence="6">
    <location>
        <begin position="1"/>
        <end position="25"/>
    </location>
</feature>
<dbReference type="InterPro" id="IPR050463">
    <property type="entry name" value="Gfo/Idh/MocA_oxidrdct_glycsds"/>
</dbReference>
<accession>A0A3D9RSU4</accession>
<dbReference type="PANTHER" id="PTHR43818">
    <property type="entry name" value="BCDNA.GH03377"/>
    <property type="match status" value="1"/>
</dbReference>
<keyword evidence="4" id="KW-0520">NAD</keyword>
<proteinExistence type="inferred from homology"/>
<dbReference type="Gene3D" id="3.40.50.720">
    <property type="entry name" value="NAD(P)-binding Rossmann-like Domain"/>
    <property type="match status" value="1"/>
</dbReference>
<organism evidence="9 10">
    <name type="scientific">Lutibacter oceani</name>
    <dbReference type="NCBI Taxonomy" id="1853311"/>
    <lineage>
        <taxon>Bacteria</taxon>
        <taxon>Pseudomonadati</taxon>
        <taxon>Bacteroidota</taxon>
        <taxon>Flavobacteriia</taxon>
        <taxon>Flavobacteriales</taxon>
        <taxon>Flavobacteriaceae</taxon>
        <taxon>Lutibacter</taxon>
    </lineage>
</organism>
<feature type="domain" description="Glycosyl hydrolase 109 C-terminal" evidence="8">
    <location>
        <begin position="206"/>
        <end position="367"/>
    </location>
</feature>
<dbReference type="RefSeq" id="WP_115877618.1">
    <property type="nucleotide sequence ID" value="NZ_QTTQ01000009.1"/>
</dbReference>
<evidence type="ECO:0000256" key="4">
    <source>
        <dbReference type="ARBA" id="ARBA00023027"/>
    </source>
</evidence>
<dbReference type="Proteomes" id="UP000256429">
    <property type="component" value="Unassembled WGS sequence"/>
</dbReference>
<dbReference type="InterPro" id="IPR049303">
    <property type="entry name" value="Glyco_hydro_109_C"/>
</dbReference>
<dbReference type="AlphaFoldDB" id="A0A3D9RSU4"/>
<evidence type="ECO:0000259" key="7">
    <source>
        <dbReference type="Pfam" id="PF01408"/>
    </source>
</evidence>
<dbReference type="EMBL" id="QTTQ01000009">
    <property type="protein sequence ID" value="REE82917.1"/>
    <property type="molecule type" value="Genomic_DNA"/>
</dbReference>
<dbReference type="Pfam" id="PF21252">
    <property type="entry name" value="Glyco_hydro_109_C"/>
    <property type="match status" value="1"/>
</dbReference>
<evidence type="ECO:0000256" key="5">
    <source>
        <dbReference type="ARBA" id="ARBA00023295"/>
    </source>
</evidence>
<evidence type="ECO:0000259" key="8">
    <source>
        <dbReference type="Pfam" id="PF21252"/>
    </source>
</evidence>
<comment type="similarity">
    <text evidence="2">Belongs to the Gfo/Idh/MocA family. Glycosyl hydrolase 109 subfamily.</text>
</comment>
<dbReference type="OrthoDB" id="9771072at2"/>